<gene>
    <name evidence="1" type="ORF">ACFFIA_07750</name>
</gene>
<evidence type="ECO:0000313" key="1">
    <source>
        <dbReference type="EMBL" id="MFC0527550.1"/>
    </source>
</evidence>
<dbReference type="RefSeq" id="WP_377247671.1">
    <property type="nucleotide sequence ID" value="NZ_JBHLUH010000009.1"/>
</dbReference>
<dbReference type="EMBL" id="JBHLUH010000009">
    <property type="protein sequence ID" value="MFC0527550.1"/>
    <property type="molecule type" value="Genomic_DNA"/>
</dbReference>
<dbReference type="Proteomes" id="UP001589867">
    <property type="component" value="Unassembled WGS sequence"/>
</dbReference>
<name>A0ABV6LYP5_9ACTN</name>
<proteinExistence type="predicted"/>
<keyword evidence="2" id="KW-1185">Reference proteome</keyword>
<organism evidence="1 2">
    <name type="scientific">Phytohabitans kaempferiae</name>
    <dbReference type="NCBI Taxonomy" id="1620943"/>
    <lineage>
        <taxon>Bacteria</taxon>
        <taxon>Bacillati</taxon>
        <taxon>Actinomycetota</taxon>
        <taxon>Actinomycetes</taxon>
        <taxon>Micromonosporales</taxon>
        <taxon>Micromonosporaceae</taxon>
    </lineage>
</organism>
<comment type="caution">
    <text evidence="1">The sequence shown here is derived from an EMBL/GenBank/DDBJ whole genome shotgun (WGS) entry which is preliminary data.</text>
</comment>
<accession>A0ABV6LYP5</accession>
<sequence>MATRFETTDLEVAHHLLVNTYGKPRLTVDGDRHFVRVSKHR</sequence>
<reference evidence="1 2" key="1">
    <citation type="submission" date="2024-09" db="EMBL/GenBank/DDBJ databases">
        <authorList>
            <person name="Sun Q."/>
            <person name="Mori K."/>
        </authorList>
    </citation>
    <scope>NUCLEOTIDE SEQUENCE [LARGE SCALE GENOMIC DNA]</scope>
    <source>
        <strain evidence="1 2">TBRC 3947</strain>
    </source>
</reference>
<evidence type="ECO:0000313" key="2">
    <source>
        <dbReference type="Proteomes" id="UP001589867"/>
    </source>
</evidence>
<protein>
    <submittedName>
        <fullName evidence="1">Uncharacterized protein</fullName>
    </submittedName>
</protein>